<sequence length="122" mass="13642">MGELVAVPVTGDEVTGPGEGMEIHIYSIDGKNAKMIESYENPALKASMTRGIYMLKSILEKNVRYLIVSEMGGPGFRFVKNKIKMYDSGGLNEKDAINAFINNQLREITEPTHEPHHDMENK</sequence>
<dbReference type="Proteomes" id="UP000050301">
    <property type="component" value="Unassembled WGS sequence"/>
</dbReference>
<dbReference type="InterPro" id="IPR036105">
    <property type="entry name" value="DiNase_FeMo-co_biosyn_sf"/>
</dbReference>
<evidence type="ECO:0000313" key="2">
    <source>
        <dbReference type="EMBL" id="KQB33481.1"/>
    </source>
</evidence>
<reference evidence="2 3" key="1">
    <citation type="submission" date="2015-09" db="EMBL/GenBank/DDBJ databases">
        <title>Heavy metals and arsenic resistance mechanisms in polyextremophilic archaea of the family Ferroplasmaceae.</title>
        <authorList>
            <person name="Bulaev A.G."/>
            <person name="Kanygina A.V."/>
        </authorList>
    </citation>
    <scope>NUCLEOTIDE SEQUENCE [LARGE SCALE GENOMIC DNA]</scope>
    <source>
        <strain evidence="2 3">BH2</strain>
    </source>
</reference>
<feature type="domain" description="Dinitrogenase iron-molybdenum cofactor biosynthesis" evidence="1">
    <location>
        <begin position="18"/>
        <end position="101"/>
    </location>
</feature>
<keyword evidence="3" id="KW-1185">Reference proteome</keyword>
<dbReference type="AlphaFoldDB" id="A0A0Q0REI9"/>
<protein>
    <submittedName>
        <fullName evidence="2">Diguanylate cyclase</fullName>
    </submittedName>
</protein>
<name>A0A0Q0REI9_9ARCH</name>
<dbReference type="InParanoid" id="A0A0Q0REI9"/>
<comment type="caution">
    <text evidence="2">The sequence shown here is derived from an EMBL/GenBank/DDBJ whole genome shotgun (WGS) entry which is preliminary data.</text>
</comment>
<dbReference type="EMBL" id="LKBH01000310">
    <property type="protein sequence ID" value="KQB33481.1"/>
    <property type="molecule type" value="Genomic_DNA"/>
</dbReference>
<dbReference type="RefSeq" id="WP_054963993.1">
    <property type="nucleotide sequence ID" value="NZ_LKBH01000310.1"/>
</dbReference>
<proteinExistence type="predicted"/>
<evidence type="ECO:0000313" key="3">
    <source>
        <dbReference type="Proteomes" id="UP000050301"/>
    </source>
</evidence>
<dbReference type="Gene3D" id="3.30.420.130">
    <property type="entry name" value="Dinitrogenase iron-molybdenum cofactor biosynthesis domain"/>
    <property type="match status" value="1"/>
</dbReference>
<dbReference type="Pfam" id="PF02579">
    <property type="entry name" value="Nitro_FeMo-Co"/>
    <property type="match status" value="1"/>
</dbReference>
<dbReference type="SUPFAM" id="SSF53146">
    <property type="entry name" value="Nitrogenase accessory factor-like"/>
    <property type="match status" value="1"/>
</dbReference>
<organism evidence="2 3">
    <name type="scientific">Acidiplasma cupricumulans</name>
    <dbReference type="NCBI Taxonomy" id="312540"/>
    <lineage>
        <taxon>Archaea</taxon>
        <taxon>Methanobacteriati</taxon>
        <taxon>Thermoplasmatota</taxon>
        <taxon>Thermoplasmata</taxon>
        <taxon>Thermoplasmatales</taxon>
        <taxon>Ferroplasmaceae</taxon>
        <taxon>Acidiplasma</taxon>
    </lineage>
</organism>
<dbReference type="InterPro" id="IPR003731">
    <property type="entry name" value="Di-Nase_FeMo-co_biosynth"/>
</dbReference>
<accession>A0A0Q0REI9</accession>
<gene>
    <name evidence="2" type="ORF">AOG55_02895</name>
</gene>
<evidence type="ECO:0000259" key="1">
    <source>
        <dbReference type="Pfam" id="PF02579"/>
    </source>
</evidence>